<reference evidence="1" key="1">
    <citation type="submission" date="2018-02" db="EMBL/GenBank/DDBJ databases">
        <title>Rhizophora mucronata_Transcriptome.</title>
        <authorList>
            <person name="Meera S.P."/>
            <person name="Sreeshan A."/>
            <person name="Augustine A."/>
        </authorList>
    </citation>
    <scope>NUCLEOTIDE SEQUENCE</scope>
    <source>
        <tissue evidence="1">Leaf</tissue>
    </source>
</reference>
<name>A0A2P2QBI7_RHIMU</name>
<proteinExistence type="predicted"/>
<accession>A0A2P2QBI7</accession>
<evidence type="ECO:0000313" key="1">
    <source>
        <dbReference type="EMBL" id="MBX64360.1"/>
    </source>
</evidence>
<protein>
    <submittedName>
        <fullName evidence="1">Uncharacterized protein</fullName>
    </submittedName>
</protein>
<dbReference type="AlphaFoldDB" id="A0A2P2QBI7"/>
<sequence>MPSGCQSSMRYLDAIVYEVSHNLEAGTVLFLFLNLLPIN</sequence>
<organism evidence="1">
    <name type="scientific">Rhizophora mucronata</name>
    <name type="common">Asiatic mangrove</name>
    <dbReference type="NCBI Taxonomy" id="61149"/>
    <lineage>
        <taxon>Eukaryota</taxon>
        <taxon>Viridiplantae</taxon>
        <taxon>Streptophyta</taxon>
        <taxon>Embryophyta</taxon>
        <taxon>Tracheophyta</taxon>
        <taxon>Spermatophyta</taxon>
        <taxon>Magnoliopsida</taxon>
        <taxon>eudicotyledons</taxon>
        <taxon>Gunneridae</taxon>
        <taxon>Pentapetalae</taxon>
        <taxon>rosids</taxon>
        <taxon>fabids</taxon>
        <taxon>Malpighiales</taxon>
        <taxon>Rhizophoraceae</taxon>
        <taxon>Rhizophora</taxon>
    </lineage>
</organism>
<dbReference type="EMBL" id="GGEC01083876">
    <property type="protein sequence ID" value="MBX64360.1"/>
    <property type="molecule type" value="Transcribed_RNA"/>
</dbReference>